<evidence type="ECO:0000313" key="3">
    <source>
        <dbReference type="Proteomes" id="UP000784294"/>
    </source>
</evidence>
<name>A0A3S5B1G1_9PLAT</name>
<dbReference type="Proteomes" id="UP000784294">
    <property type="component" value="Unassembled WGS sequence"/>
</dbReference>
<accession>A0A3S5B1G1</accession>
<gene>
    <name evidence="2" type="ORF">PXEA_LOCUS36521</name>
</gene>
<reference evidence="2" key="1">
    <citation type="submission" date="2018-11" db="EMBL/GenBank/DDBJ databases">
        <authorList>
            <consortium name="Pathogen Informatics"/>
        </authorList>
    </citation>
    <scope>NUCLEOTIDE SEQUENCE</scope>
</reference>
<proteinExistence type="predicted"/>
<organism evidence="2 3">
    <name type="scientific">Protopolystoma xenopodis</name>
    <dbReference type="NCBI Taxonomy" id="117903"/>
    <lineage>
        <taxon>Eukaryota</taxon>
        <taxon>Metazoa</taxon>
        <taxon>Spiralia</taxon>
        <taxon>Lophotrochozoa</taxon>
        <taxon>Platyhelminthes</taxon>
        <taxon>Monogenea</taxon>
        <taxon>Polyopisthocotylea</taxon>
        <taxon>Polystomatidea</taxon>
        <taxon>Polystomatidae</taxon>
        <taxon>Protopolystoma</taxon>
    </lineage>
</organism>
<feature type="region of interest" description="Disordered" evidence="1">
    <location>
        <begin position="72"/>
        <end position="97"/>
    </location>
</feature>
<dbReference type="EMBL" id="CAAALY010278698">
    <property type="protein sequence ID" value="VEL43081.1"/>
    <property type="molecule type" value="Genomic_DNA"/>
</dbReference>
<keyword evidence="3" id="KW-1185">Reference proteome</keyword>
<protein>
    <submittedName>
        <fullName evidence="2">Uncharacterized protein</fullName>
    </submittedName>
</protein>
<feature type="compositionally biased region" description="Polar residues" evidence="1">
    <location>
        <begin position="88"/>
        <end position="97"/>
    </location>
</feature>
<sequence length="202" mass="22642">MYPKTDAERTNKDDAPHFPLLQFTCLNTSWRTNIASTLAQFAFAFTFGFGFATKTPNRKEPTKLVLDPHAPKETRLSPIPTCGGMSGMPSTDRLTTSTNTRQLGRRWVCGRKEADALRPTPTATCARGSRGYRQLTTDRLTCLPSLSNLPQQLEHANNGAFIHVICNQNKHAGRFRIPPASRPLVFDEIYSALYLKFRAQIK</sequence>
<evidence type="ECO:0000313" key="2">
    <source>
        <dbReference type="EMBL" id="VEL43081.1"/>
    </source>
</evidence>
<evidence type="ECO:0000256" key="1">
    <source>
        <dbReference type="SAM" id="MobiDB-lite"/>
    </source>
</evidence>
<comment type="caution">
    <text evidence="2">The sequence shown here is derived from an EMBL/GenBank/DDBJ whole genome shotgun (WGS) entry which is preliminary data.</text>
</comment>
<dbReference type="AlphaFoldDB" id="A0A3S5B1G1"/>